<proteinExistence type="predicted"/>
<feature type="compositionally biased region" description="Low complexity" evidence="2">
    <location>
        <begin position="348"/>
        <end position="371"/>
    </location>
</feature>
<keyword evidence="4" id="KW-1185">Reference proteome</keyword>
<protein>
    <submittedName>
        <fullName evidence="3">Uncharacterized protein</fullName>
    </submittedName>
</protein>
<evidence type="ECO:0000313" key="3">
    <source>
        <dbReference type="EMBL" id="KRX01470.1"/>
    </source>
</evidence>
<evidence type="ECO:0000256" key="2">
    <source>
        <dbReference type="SAM" id="MobiDB-lite"/>
    </source>
</evidence>
<feature type="region of interest" description="Disordered" evidence="2">
    <location>
        <begin position="273"/>
        <end position="392"/>
    </location>
</feature>
<evidence type="ECO:0000313" key="4">
    <source>
        <dbReference type="Proteomes" id="UP000054937"/>
    </source>
</evidence>
<comment type="caution">
    <text evidence="3">The sequence shown here is derived from an EMBL/GenBank/DDBJ whole genome shotgun (WGS) entry which is preliminary data.</text>
</comment>
<organism evidence="3 4">
    <name type="scientific">Pseudocohnilembus persalinus</name>
    <name type="common">Ciliate</name>
    <dbReference type="NCBI Taxonomy" id="266149"/>
    <lineage>
        <taxon>Eukaryota</taxon>
        <taxon>Sar</taxon>
        <taxon>Alveolata</taxon>
        <taxon>Ciliophora</taxon>
        <taxon>Intramacronucleata</taxon>
        <taxon>Oligohymenophorea</taxon>
        <taxon>Scuticociliatia</taxon>
        <taxon>Philasterida</taxon>
        <taxon>Pseudocohnilembidae</taxon>
        <taxon>Pseudocohnilembus</taxon>
    </lineage>
</organism>
<feature type="compositionally biased region" description="Low complexity" evidence="2">
    <location>
        <begin position="283"/>
        <end position="298"/>
    </location>
</feature>
<feature type="compositionally biased region" description="Basic residues" evidence="2">
    <location>
        <begin position="338"/>
        <end position="347"/>
    </location>
</feature>
<keyword evidence="1" id="KW-0175">Coiled coil</keyword>
<dbReference type="AlphaFoldDB" id="A0A0V0QH02"/>
<feature type="compositionally biased region" description="Acidic residues" evidence="2">
    <location>
        <begin position="372"/>
        <end position="383"/>
    </location>
</feature>
<evidence type="ECO:0000256" key="1">
    <source>
        <dbReference type="SAM" id="Coils"/>
    </source>
</evidence>
<name>A0A0V0QH02_PSEPJ</name>
<dbReference type="EMBL" id="LDAU01000170">
    <property type="protein sequence ID" value="KRX01470.1"/>
    <property type="molecule type" value="Genomic_DNA"/>
</dbReference>
<dbReference type="Proteomes" id="UP000054937">
    <property type="component" value="Unassembled WGS sequence"/>
</dbReference>
<reference evidence="3 4" key="1">
    <citation type="journal article" date="2015" name="Sci. Rep.">
        <title>Genome of the facultative scuticociliatosis pathogen Pseudocohnilembus persalinus provides insight into its virulence through horizontal gene transfer.</title>
        <authorList>
            <person name="Xiong J."/>
            <person name="Wang G."/>
            <person name="Cheng J."/>
            <person name="Tian M."/>
            <person name="Pan X."/>
            <person name="Warren A."/>
            <person name="Jiang C."/>
            <person name="Yuan D."/>
            <person name="Miao W."/>
        </authorList>
    </citation>
    <scope>NUCLEOTIDE SEQUENCE [LARGE SCALE GENOMIC DNA]</scope>
    <source>
        <strain evidence="3">36N120E</strain>
    </source>
</reference>
<feature type="compositionally biased region" description="Basic and acidic residues" evidence="2">
    <location>
        <begin position="273"/>
        <end position="282"/>
    </location>
</feature>
<gene>
    <name evidence="3" type="ORF">PPERSA_01373</name>
</gene>
<feature type="coiled-coil region" evidence="1">
    <location>
        <begin position="22"/>
        <end position="53"/>
    </location>
</feature>
<accession>A0A0V0QH02</accession>
<sequence>MSEKNSKYHQHQEIEKLIKQRFKEFICDKKNQKEQAQKEKEEYDTKMFHLLQKTKKSLAKSKKIPFCPSQDQISKAFSLAQETASNLDNFSQNQIYQDQYQLQMQKNIQQKNQKKGKLNNKRPFSASNKNLLAQYKNPQISAIQRHLNNLHKTKFNNQQKGQNEILKNLQKTNVIYNQDTQLQNQSKNDNQFQQQQQQDQLEQLEQLDLKIQNFNAKKQLSSNSDHQIQSLINELNQQHQNLSQNSQNEQKQEKFNIQENDKAEEFQFQQKIQEKQEEKKIQEQNQNQKQQEQQLQQKPENSRKQTLNSSIKNKCKKNSTGQEKHTINGYNSNSKQSLKNKKQRKKMSQNLNNKQLQSQQSQQQYQQQIQQQDDEGQSEEEDLQVILQKSSTKLKSIDQLRLNKTESSSSVI</sequence>
<dbReference type="OMA" id="IYQRSIN"/>
<dbReference type="InParanoid" id="A0A0V0QH02"/>